<protein>
    <submittedName>
        <fullName evidence="1">Stringent starvation protein B</fullName>
    </submittedName>
</protein>
<dbReference type="Pfam" id="PF04386">
    <property type="entry name" value="SspB"/>
    <property type="match status" value="1"/>
</dbReference>
<name>A0A1W1CTC0_9ZZZZ</name>
<dbReference type="Gene3D" id="2.30.30.220">
    <property type="entry name" value="SspB-like"/>
    <property type="match status" value="1"/>
</dbReference>
<dbReference type="PANTHER" id="PTHR37486:SF1">
    <property type="entry name" value="STRINGENT STARVATION PROTEIN B"/>
    <property type="match status" value="1"/>
</dbReference>
<evidence type="ECO:0000313" key="1">
    <source>
        <dbReference type="EMBL" id="SFV69066.1"/>
    </source>
</evidence>
<dbReference type="GO" id="GO:0045732">
    <property type="term" value="P:positive regulation of protein catabolic process"/>
    <property type="evidence" value="ECO:0007669"/>
    <property type="project" value="TreeGrafter"/>
</dbReference>
<dbReference type="GO" id="GO:0005829">
    <property type="term" value="C:cytosol"/>
    <property type="evidence" value="ECO:0007669"/>
    <property type="project" value="TreeGrafter"/>
</dbReference>
<dbReference type="InterPro" id="IPR036760">
    <property type="entry name" value="SspB-like_sf"/>
</dbReference>
<dbReference type="EMBL" id="FPHJ01000065">
    <property type="protein sequence ID" value="SFV69066.1"/>
    <property type="molecule type" value="Genomic_DNA"/>
</dbReference>
<dbReference type="AlphaFoldDB" id="A0A1W1CTC0"/>
<dbReference type="PANTHER" id="PTHR37486">
    <property type="entry name" value="STRINGENT STARVATION PROTEIN B"/>
    <property type="match status" value="1"/>
</dbReference>
<accession>A0A1W1CTC0</accession>
<gene>
    <name evidence="1" type="ORF">MNB_SUP05-5-16</name>
</gene>
<dbReference type="GO" id="GO:0005840">
    <property type="term" value="C:ribosome"/>
    <property type="evidence" value="ECO:0007669"/>
    <property type="project" value="TreeGrafter"/>
</dbReference>
<reference evidence="1" key="1">
    <citation type="submission" date="2016-10" db="EMBL/GenBank/DDBJ databases">
        <authorList>
            <person name="de Groot N.N."/>
        </authorList>
    </citation>
    <scope>NUCLEOTIDE SEQUENCE</scope>
</reference>
<sequence>MVGSVKPYLVRGLYQWIIDNKFTPYLLVDCSYQDLKLPKYFLEQDEVILNISETAVKDLVIDNEFIGFSARFEEQSFDVFIIMDSIKSIYAYENNEGMWFETNSKEEFAKNNVEQKSNLRLV</sequence>
<dbReference type="InterPro" id="IPR007481">
    <property type="entry name" value="SspB"/>
</dbReference>
<organism evidence="1">
    <name type="scientific">hydrothermal vent metagenome</name>
    <dbReference type="NCBI Taxonomy" id="652676"/>
    <lineage>
        <taxon>unclassified sequences</taxon>
        <taxon>metagenomes</taxon>
        <taxon>ecological metagenomes</taxon>
    </lineage>
</organism>
<dbReference type="SUPFAM" id="SSF101738">
    <property type="entry name" value="SspB-like"/>
    <property type="match status" value="1"/>
</dbReference>
<proteinExistence type="predicted"/>